<dbReference type="EMBL" id="CVRI01000065">
    <property type="protein sequence ID" value="CRL05798.1"/>
    <property type="molecule type" value="Genomic_DNA"/>
</dbReference>
<dbReference type="Proteomes" id="UP000183832">
    <property type="component" value="Unassembled WGS sequence"/>
</dbReference>
<dbReference type="AlphaFoldDB" id="A0A1J1J2W6"/>
<feature type="region of interest" description="Disordered" evidence="1">
    <location>
        <begin position="72"/>
        <end position="118"/>
    </location>
</feature>
<evidence type="ECO:0000256" key="1">
    <source>
        <dbReference type="SAM" id="MobiDB-lite"/>
    </source>
</evidence>
<protein>
    <submittedName>
        <fullName evidence="2">CLUMA_CG018826, isoform A</fullName>
    </submittedName>
</protein>
<sequence>MEEGFITSVIDISAANPTISSVVSPKEEVKTFIVKEDEVVEDLSRRNESVDKSSAPTEDVKKDLVAASTRFVISSDQGKDEQPEEKKLKLDSPSPSNKKNNIRSTAEKPLSKSQKNKIRYRKNRLRKLMSVNIDDVPLVTAINQALQVQASPPIQVTPQSPTASNIIPILNNSHVISILGRMESDYTVVDHPVQIANQDSLSGATYDQMQAICSTDMNLTRNDFIRMWKTLILKRVQDVYEIEKHLRPAHFIAISRTIMVPAPLGDLLANLGMFHSSATGHFHHITPPAYPAEPDDWWVVDNDLVARWSHTMARMQYRYRMKEFPSNREVDNRPMILIRRSPIQNGFLLLKANTNEPRLVDGVISAVNDELFDDVACFTFDNAALNVSSSFQVAPVRGTYIGSYVLD</sequence>
<accession>A0A1J1J2W6</accession>
<name>A0A1J1J2W6_9DIPT</name>
<evidence type="ECO:0000313" key="3">
    <source>
        <dbReference type="Proteomes" id="UP000183832"/>
    </source>
</evidence>
<gene>
    <name evidence="2" type="ORF">CLUMA_CG018826</name>
</gene>
<organism evidence="2 3">
    <name type="scientific">Clunio marinus</name>
    <dbReference type="NCBI Taxonomy" id="568069"/>
    <lineage>
        <taxon>Eukaryota</taxon>
        <taxon>Metazoa</taxon>
        <taxon>Ecdysozoa</taxon>
        <taxon>Arthropoda</taxon>
        <taxon>Hexapoda</taxon>
        <taxon>Insecta</taxon>
        <taxon>Pterygota</taxon>
        <taxon>Neoptera</taxon>
        <taxon>Endopterygota</taxon>
        <taxon>Diptera</taxon>
        <taxon>Nematocera</taxon>
        <taxon>Chironomoidea</taxon>
        <taxon>Chironomidae</taxon>
        <taxon>Clunio</taxon>
    </lineage>
</organism>
<evidence type="ECO:0000313" key="2">
    <source>
        <dbReference type="EMBL" id="CRL05798.1"/>
    </source>
</evidence>
<dbReference type="OrthoDB" id="6630613at2759"/>
<feature type="compositionally biased region" description="Basic and acidic residues" evidence="1">
    <location>
        <begin position="77"/>
        <end position="90"/>
    </location>
</feature>
<reference evidence="2 3" key="1">
    <citation type="submission" date="2015-04" db="EMBL/GenBank/DDBJ databases">
        <authorList>
            <person name="Syromyatnikov M.Y."/>
            <person name="Popov V.N."/>
        </authorList>
    </citation>
    <scope>NUCLEOTIDE SEQUENCE [LARGE SCALE GENOMIC DNA]</scope>
</reference>
<keyword evidence="3" id="KW-1185">Reference proteome</keyword>
<feature type="compositionally biased region" description="Polar residues" evidence="1">
    <location>
        <begin position="93"/>
        <end position="104"/>
    </location>
</feature>
<proteinExistence type="predicted"/>